<dbReference type="EMBL" id="BAAFSV010000001">
    <property type="protein sequence ID" value="GAB1310737.1"/>
    <property type="molecule type" value="Genomic_DNA"/>
</dbReference>
<comment type="caution">
    <text evidence="14">The sequence shown here is derived from an EMBL/GenBank/DDBJ whole genome shotgun (WGS) entry which is preliminary data.</text>
</comment>
<evidence type="ECO:0000256" key="5">
    <source>
        <dbReference type="ARBA" id="ARBA00022792"/>
    </source>
</evidence>
<keyword evidence="9 12" id="KW-0811">Translocation</keyword>
<feature type="region of interest" description="Disordered" evidence="13">
    <location>
        <begin position="79"/>
        <end position="108"/>
    </location>
</feature>
<keyword evidence="6 12" id="KW-0653">Protein transport</keyword>
<evidence type="ECO:0000256" key="1">
    <source>
        <dbReference type="ARBA" id="ARBA00004448"/>
    </source>
</evidence>
<evidence type="ECO:0000256" key="6">
    <source>
        <dbReference type="ARBA" id="ARBA00022927"/>
    </source>
</evidence>
<dbReference type="GeneID" id="98171692"/>
<evidence type="ECO:0000256" key="8">
    <source>
        <dbReference type="ARBA" id="ARBA00022989"/>
    </source>
</evidence>
<dbReference type="PANTHER" id="PTHR28021:SF1">
    <property type="entry name" value="PRESEQUENCE TRANSLOCATED-ASSOCIATED MOTOR SUBUNIT PAM17, MITOCHONDRIAL"/>
    <property type="match status" value="1"/>
</dbReference>
<feature type="compositionally biased region" description="Low complexity" evidence="13">
    <location>
        <begin position="91"/>
        <end position="100"/>
    </location>
</feature>
<accession>A0ABQ0FZ04</accession>
<comment type="subcellular location">
    <subcellularLocation>
        <location evidence="1 12">Mitochondrion inner membrane</location>
        <topology evidence="1 12">Multi-pass membrane protein</topology>
    </subcellularLocation>
</comment>
<comment type="function">
    <text evidence="12">Component of the PAM complex, a complex required for the translocation of transit peptide-containing proteins from the inner membrane into the mitochondrial matrix in an ATP-dependent manner.</text>
</comment>
<sequence>MLASTATTMLRAGAGRSAGALQPILLRSAACPYSAGLTMASFSMASPAKQPHTACTRPLSTATTTTTTTTTITKPSVLIKFPSQPPRRNFSTSPRPARPAATRDAEADASAAAAAAKAQAAAQPGQTALDWNTFFQLRKARRRWQSGFSVVGALGSGFAGATVLSSGLADSVVGQIPLDPLITLGLMTLSCAALGWLVGPSLGSAVFNVLKSKYKGPMAAKESEFFARIKKHRVDPSASSVRNPVPDFYGEKISSVAGYRQWLRDQRAFNKKRTGSFI</sequence>
<dbReference type="RefSeq" id="XP_070912470.1">
    <property type="nucleotide sequence ID" value="XM_071056369.1"/>
</dbReference>
<evidence type="ECO:0000256" key="12">
    <source>
        <dbReference type="RuleBase" id="RU367146"/>
    </source>
</evidence>
<name>A0ABQ0FZ04_9PEZI</name>
<evidence type="ECO:0000313" key="14">
    <source>
        <dbReference type="EMBL" id="GAB1310737.1"/>
    </source>
</evidence>
<evidence type="ECO:0000256" key="10">
    <source>
        <dbReference type="ARBA" id="ARBA00023128"/>
    </source>
</evidence>
<evidence type="ECO:0000256" key="2">
    <source>
        <dbReference type="ARBA" id="ARBA00006837"/>
    </source>
</evidence>
<evidence type="ECO:0000256" key="9">
    <source>
        <dbReference type="ARBA" id="ARBA00023010"/>
    </source>
</evidence>
<proteinExistence type="inferred from homology"/>
<reference evidence="14 15" key="1">
    <citation type="submission" date="2024-09" db="EMBL/GenBank/DDBJ databases">
        <title>Itraconazole resistance in Madurella fahalii resulting from another homologue of gene encoding cytochrome P450 14-alpha sterol demethylase (CYP51).</title>
        <authorList>
            <person name="Yoshioka I."/>
            <person name="Fahal A.H."/>
            <person name="Kaneko S."/>
            <person name="Yaguchi T."/>
        </authorList>
    </citation>
    <scope>NUCLEOTIDE SEQUENCE [LARGE SCALE GENOMIC DNA]</scope>
    <source>
        <strain evidence="14 15">IFM 68171</strain>
    </source>
</reference>
<keyword evidence="4 12" id="KW-0812">Transmembrane</keyword>
<keyword evidence="7" id="KW-0809">Transit peptide</keyword>
<evidence type="ECO:0000256" key="11">
    <source>
        <dbReference type="ARBA" id="ARBA00023136"/>
    </source>
</evidence>
<gene>
    <name evidence="14" type="primary">PAM17</name>
    <name evidence="14" type="ORF">MFIFM68171_00947</name>
</gene>
<dbReference type="InterPro" id="IPR013875">
    <property type="entry name" value="Pam17"/>
</dbReference>
<organism evidence="14 15">
    <name type="scientific">Madurella fahalii</name>
    <dbReference type="NCBI Taxonomy" id="1157608"/>
    <lineage>
        <taxon>Eukaryota</taxon>
        <taxon>Fungi</taxon>
        <taxon>Dikarya</taxon>
        <taxon>Ascomycota</taxon>
        <taxon>Pezizomycotina</taxon>
        <taxon>Sordariomycetes</taxon>
        <taxon>Sordariomycetidae</taxon>
        <taxon>Sordariales</taxon>
        <taxon>Sordariales incertae sedis</taxon>
        <taxon>Madurella</taxon>
    </lineage>
</organism>
<feature type="transmembrane region" description="Helical" evidence="12">
    <location>
        <begin position="148"/>
        <end position="169"/>
    </location>
</feature>
<evidence type="ECO:0000256" key="7">
    <source>
        <dbReference type="ARBA" id="ARBA00022946"/>
    </source>
</evidence>
<comment type="subunit">
    <text evidence="12">Component of the PAM complex.</text>
</comment>
<feature type="region of interest" description="Disordered" evidence="13">
    <location>
        <begin position="49"/>
        <end position="68"/>
    </location>
</feature>
<keyword evidence="10 12" id="KW-0496">Mitochondrion</keyword>
<evidence type="ECO:0000256" key="13">
    <source>
        <dbReference type="SAM" id="MobiDB-lite"/>
    </source>
</evidence>
<comment type="similarity">
    <text evidence="2 12">Belongs to the PAM17 family.</text>
</comment>
<feature type="transmembrane region" description="Helical" evidence="12">
    <location>
        <begin position="181"/>
        <end position="210"/>
    </location>
</feature>
<keyword evidence="3 12" id="KW-0813">Transport</keyword>
<keyword evidence="11 12" id="KW-0472">Membrane</keyword>
<keyword evidence="8 12" id="KW-1133">Transmembrane helix</keyword>
<evidence type="ECO:0000313" key="15">
    <source>
        <dbReference type="Proteomes" id="UP001628179"/>
    </source>
</evidence>
<keyword evidence="5 12" id="KW-0999">Mitochondrion inner membrane</keyword>
<evidence type="ECO:0000256" key="4">
    <source>
        <dbReference type="ARBA" id="ARBA00022692"/>
    </source>
</evidence>
<dbReference type="Pfam" id="PF08566">
    <property type="entry name" value="Pam17"/>
    <property type="match status" value="1"/>
</dbReference>
<evidence type="ECO:0000256" key="3">
    <source>
        <dbReference type="ARBA" id="ARBA00022448"/>
    </source>
</evidence>
<dbReference type="Proteomes" id="UP001628179">
    <property type="component" value="Unassembled WGS sequence"/>
</dbReference>
<keyword evidence="15" id="KW-1185">Reference proteome</keyword>
<dbReference type="PANTHER" id="PTHR28021">
    <property type="entry name" value="PRESEQUENCE TRANSLOCATED-ASSOCIATED MOTOR SUBUNIT PAM17, MITOCHONDRIAL"/>
    <property type="match status" value="1"/>
</dbReference>
<protein>
    <recommendedName>
        <fullName evidence="12">Presequence translocated-associated motor subunit PAM17</fullName>
    </recommendedName>
</protein>